<dbReference type="EMBL" id="JAINUG010000061">
    <property type="protein sequence ID" value="KAJ8402941.1"/>
    <property type="molecule type" value="Genomic_DNA"/>
</dbReference>
<dbReference type="AlphaFoldDB" id="A0AAD7WMX4"/>
<name>A0AAD7WMX4_9TELE</name>
<protein>
    <submittedName>
        <fullName evidence="2">Uncharacterized protein</fullName>
    </submittedName>
</protein>
<comment type="caution">
    <text evidence="2">The sequence shown here is derived from an EMBL/GenBank/DDBJ whole genome shotgun (WGS) entry which is preliminary data.</text>
</comment>
<evidence type="ECO:0000313" key="3">
    <source>
        <dbReference type="Proteomes" id="UP001221898"/>
    </source>
</evidence>
<evidence type="ECO:0000313" key="2">
    <source>
        <dbReference type="EMBL" id="KAJ8402941.1"/>
    </source>
</evidence>
<feature type="compositionally biased region" description="Low complexity" evidence="1">
    <location>
        <begin position="10"/>
        <end position="20"/>
    </location>
</feature>
<organism evidence="2 3">
    <name type="scientific">Aldrovandia affinis</name>
    <dbReference type="NCBI Taxonomy" id="143900"/>
    <lineage>
        <taxon>Eukaryota</taxon>
        <taxon>Metazoa</taxon>
        <taxon>Chordata</taxon>
        <taxon>Craniata</taxon>
        <taxon>Vertebrata</taxon>
        <taxon>Euteleostomi</taxon>
        <taxon>Actinopterygii</taxon>
        <taxon>Neopterygii</taxon>
        <taxon>Teleostei</taxon>
        <taxon>Notacanthiformes</taxon>
        <taxon>Halosauridae</taxon>
        <taxon>Aldrovandia</taxon>
    </lineage>
</organism>
<dbReference type="Proteomes" id="UP001221898">
    <property type="component" value="Unassembled WGS sequence"/>
</dbReference>
<reference evidence="2" key="1">
    <citation type="journal article" date="2023" name="Science">
        <title>Genome structures resolve the early diversification of teleost fishes.</title>
        <authorList>
            <person name="Parey E."/>
            <person name="Louis A."/>
            <person name="Montfort J."/>
            <person name="Bouchez O."/>
            <person name="Roques C."/>
            <person name="Iampietro C."/>
            <person name="Lluch J."/>
            <person name="Castinel A."/>
            <person name="Donnadieu C."/>
            <person name="Desvignes T."/>
            <person name="Floi Bucao C."/>
            <person name="Jouanno E."/>
            <person name="Wen M."/>
            <person name="Mejri S."/>
            <person name="Dirks R."/>
            <person name="Jansen H."/>
            <person name="Henkel C."/>
            <person name="Chen W.J."/>
            <person name="Zahm M."/>
            <person name="Cabau C."/>
            <person name="Klopp C."/>
            <person name="Thompson A.W."/>
            <person name="Robinson-Rechavi M."/>
            <person name="Braasch I."/>
            <person name="Lecointre G."/>
            <person name="Bobe J."/>
            <person name="Postlethwait J.H."/>
            <person name="Berthelot C."/>
            <person name="Roest Crollius H."/>
            <person name="Guiguen Y."/>
        </authorList>
    </citation>
    <scope>NUCLEOTIDE SEQUENCE</scope>
    <source>
        <strain evidence="2">NC1722</strain>
    </source>
</reference>
<sequence length="107" mass="11774">MYLSDRGGSTTEFRTTNEVTTAQEVSSARSLFRDFPILMAKVSAVAKLPLPPPPPPLVVQLLGFFYKKPCYKCAMHPSPACPSVYGFHGALHTLPKAPVPLTRQSQW</sequence>
<keyword evidence="3" id="KW-1185">Reference proteome</keyword>
<evidence type="ECO:0000256" key="1">
    <source>
        <dbReference type="SAM" id="MobiDB-lite"/>
    </source>
</evidence>
<gene>
    <name evidence="2" type="ORF">AAFF_G00362550</name>
</gene>
<accession>A0AAD7WMX4</accession>
<proteinExistence type="predicted"/>
<feature type="region of interest" description="Disordered" evidence="1">
    <location>
        <begin position="1"/>
        <end position="20"/>
    </location>
</feature>